<dbReference type="FunFam" id="3.40.50.300:FF:000366">
    <property type="entry name" value="GTPase, IMAP family member 2"/>
    <property type="match status" value="1"/>
</dbReference>
<dbReference type="PANTHER" id="PTHR10903">
    <property type="entry name" value="GTPASE, IMAP FAMILY MEMBER-RELATED"/>
    <property type="match status" value="1"/>
</dbReference>
<name>A0A6J2VQ75_CHACN</name>
<keyword evidence="6" id="KW-1185">Reference proteome</keyword>
<dbReference type="InterPro" id="IPR006703">
    <property type="entry name" value="G_AIG1"/>
</dbReference>
<dbReference type="Pfam" id="PF04548">
    <property type="entry name" value="AIG1"/>
    <property type="match status" value="1"/>
</dbReference>
<dbReference type="GeneID" id="115816294"/>
<evidence type="ECO:0000259" key="5">
    <source>
        <dbReference type="PROSITE" id="PS51720"/>
    </source>
</evidence>
<evidence type="ECO:0000313" key="7">
    <source>
        <dbReference type="RefSeq" id="XP_030635115.1"/>
    </source>
</evidence>
<evidence type="ECO:0000313" key="6">
    <source>
        <dbReference type="Proteomes" id="UP000504632"/>
    </source>
</evidence>
<dbReference type="Gene3D" id="3.40.50.300">
    <property type="entry name" value="P-loop containing nucleotide triphosphate hydrolases"/>
    <property type="match status" value="1"/>
</dbReference>
<dbReference type="Proteomes" id="UP000504632">
    <property type="component" value="Chromosome 7"/>
</dbReference>
<dbReference type="InterPro" id="IPR027417">
    <property type="entry name" value="P-loop_NTPase"/>
</dbReference>
<dbReference type="CDD" id="cd01852">
    <property type="entry name" value="AIG1"/>
    <property type="match status" value="1"/>
</dbReference>
<gene>
    <name evidence="7" type="primary">LOC115816294</name>
</gene>
<dbReference type="PANTHER" id="PTHR10903:SF180">
    <property type="entry name" value="GTPASE IMAP FAMILY MEMBER 7-LIKE"/>
    <property type="match status" value="1"/>
</dbReference>
<organism evidence="6 7">
    <name type="scientific">Chanos chanos</name>
    <name type="common">Milkfish</name>
    <name type="synonym">Mugil chanos</name>
    <dbReference type="NCBI Taxonomy" id="29144"/>
    <lineage>
        <taxon>Eukaryota</taxon>
        <taxon>Metazoa</taxon>
        <taxon>Chordata</taxon>
        <taxon>Craniata</taxon>
        <taxon>Vertebrata</taxon>
        <taxon>Euteleostomi</taxon>
        <taxon>Actinopterygii</taxon>
        <taxon>Neopterygii</taxon>
        <taxon>Teleostei</taxon>
        <taxon>Ostariophysi</taxon>
        <taxon>Gonorynchiformes</taxon>
        <taxon>Chanidae</taxon>
        <taxon>Chanos</taxon>
    </lineage>
</organism>
<dbReference type="GO" id="GO:0005525">
    <property type="term" value="F:GTP binding"/>
    <property type="evidence" value="ECO:0007669"/>
    <property type="project" value="UniProtKB-KW"/>
</dbReference>
<dbReference type="AlphaFoldDB" id="A0A6J2VQ75"/>
<sequence length="327" mass="37407">MASSSPDSYKVLLCISDLKVTMRRIVLVGKTGAGKSSSGNTILGRKSFRAATSSSSVTRECWKEIGEVAGTETVVVDTPGLFDTSLSEQELKREMSKCINMTAPGPHAIVLVIQVGPFTEEEKLSVEKVRVLFGEEADRYTLILFTHGDRLTSQIDEYVGEAHPNLKALISRCGGRYHAFNNTEIQNREQVFKFLEKIDNMVAANGGGFYTNDRYKDVERKLRELEEDLKQQYENKLKEQERELTLKFEDDRQRLEKIIGTLEGALQEREEKIKELELLDISRQKLMMETKRFYEEKIRSVRQEAERKQISEQMLIDAFGRLQGLHL</sequence>
<feature type="coiled-coil region" evidence="4">
    <location>
        <begin position="212"/>
        <end position="311"/>
    </location>
</feature>
<proteinExistence type="inferred from homology"/>
<feature type="domain" description="AIG1-type G" evidence="5">
    <location>
        <begin position="20"/>
        <end position="219"/>
    </location>
</feature>
<comment type="similarity">
    <text evidence="1">Belongs to the TRAFAC class TrmE-Era-EngA-EngB-Septin-like GTPase superfamily. AIG1/Toc34/Toc159-like paraseptin GTPase family. IAN subfamily.</text>
</comment>
<reference evidence="7" key="1">
    <citation type="submission" date="2025-08" db="UniProtKB">
        <authorList>
            <consortium name="RefSeq"/>
        </authorList>
    </citation>
    <scope>IDENTIFICATION</scope>
</reference>
<dbReference type="PROSITE" id="PS51720">
    <property type="entry name" value="G_AIG1"/>
    <property type="match status" value="1"/>
</dbReference>
<keyword evidence="2" id="KW-0547">Nucleotide-binding</keyword>
<evidence type="ECO:0000256" key="1">
    <source>
        <dbReference type="ARBA" id="ARBA00008535"/>
    </source>
</evidence>
<accession>A0A6J2VQ75</accession>
<dbReference type="InterPro" id="IPR045058">
    <property type="entry name" value="GIMA/IAN/Toc"/>
</dbReference>
<dbReference type="RefSeq" id="XP_030635115.1">
    <property type="nucleotide sequence ID" value="XM_030779255.1"/>
</dbReference>
<dbReference type="InParanoid" id="A0A6J2VQ75"/>
<evidence type="ECO:0000256" key="3">
    <source>
        <dbReference type="ARBA" id="ARBA00023134"/>
    </source>
</evidence>
<protein>
    <submittedName>
        <fullName evidence="7">GTPase IMAP family member 7-like</fullName>
    </submittedName>
</protein>
<dbReference type="OrthoDB" id="5985928at2759"/>
<evidence type="ECO:0000256" key="4">
    <source>
        <dbReference type="SAM" id="Coils"/>
    </source>
</evidence>
<keyword evidence="4" id="KW-0175">Coiled coil</keyword>
<keyword evidence="3" id="KW-0342">GTP-binding</keyword>
<evidence type="ECO:0000256" key="2">
    <source>
        <dbReference type="ARBA" id="ARBA00022741"/>
    </source>
</evidence>
<dbReference type="SUPFAM" id="SSF52540">
    <property type="entry name" value="P-loop containing nucleoside triphosphate hydrolases"/>
    <property type="match status" value="1"/>
</dbReference>